<dbReference type="AlphaFoldDB" id="E3NKU7"/>
<dbReference type="HOGENOM" id="CLU_2851815_0_0_1"/>
<gene>
    <name evidence="1" type="ORF">CRE_15770</name>
</gene>
<reference evidence="1" key="1">
    <citation type="submission" date="2007-07" db="EMBL/GenBank/DDBJ databases">
        <title>PCAP assembly of the Caenorhabditis remanei genome.</title>
        <authorList>
            <consortium name="The Caenorhabditis remanei Sequencing Consortium"/>
            <person name="Wilson R.K."/>
        </authorList>
    </citation>
    <scope>NUCLEOTIDE SEQUENCE [LARGE SCALE GENOMIC DNA]</scope>
    <source>
        <strain evidence="1">PB4641</strain>
    </source>
</reference>
<evidence type="ECO:0000313" key="2">
    <source>
        <dbReference type="Proteomes" id="UP000008281"/>
    </source>
</evidence>
<dbReference type="EMBL" id="DS268834">
    <property type="protein sequence ID" value="EFP03526.1"/>
    <property type="molecule type" value="Genomic_DNA"/>
</dbReference>
<sequence>MDGGATLGRGQVFSVQNYKKGARIWHRHPHLVWIGGVLEEDISFQTRQVRLKLEDDTVRAFSNEF</sequence>
<proteinExistence type="predicted"/>
<dbReference type="InParanoid" id="E3NKU7"/>
<dbReference type="eggNOG" id="KOG0160">
    <property type="taxonomic scope" value="Eukaryota"/>
</dbReference>
<keyword evidence="2" id="KW-1185">Reference proteome</keyword>
<dbReference type="STRING" id="31234.E3NKU7"/>
<accession>E3NKU7</accession>
<dbReference type="Proteomes" id="UP000008281">
    <property type="component" value="Unassembled WGS sequence"/>
</dbReference>
<protein>
    <submittedName>
        <fullName evidence="1">Uncharacterized protein</fullName>
    </submittedName>
</protein>
<dbReference type="SUPFAM" id="SSF50084">
    <property type="entry name" value="Myosin S1 fragment, N-terminal domain"/>
    <property type="match status" value="1"/>
</dbReference>
<dbReference type="OrthoDB" id="5864362at2759"/>
<name>E3NKU7_CAERE</name>
<evidence type="ECO:0000313" key="1">
    <source>
        <dbReference type="EMBL" id="EFP03526.1"/>
    </source>
</evidence>
<organism evidence="2">
    <name type="scientific">Caenorhabditis remanei</name>
    <name type="common">Caenorhabditis vulgaris</name>
    <dbReference type="NCBI Taxonomy" id="31234"/>
    <lineage>
        <taxon>Eukaryota</taxon>
        <taxon>Metazoa</taxon>
        <taxon>Ecdysozoa</taxon>
        <taxon>Nematoda</taxon>
        <taxon>Chromadorea</taxon>
        <taxon>Rhabditida</taxon>
        <taxon>Rhabditina</taxon>
        <taxon>Rhabditomorpha</taxon>
        <taxon>Rhabditoidea</taxon>
        <taxon>Rhabditidae</taxon>
        <taxon>Peloderinae</taxon>
        <taxon>Caenorhabditis</taxon>
    </lineage>
</organism>